<gene>
    <name evidence="2" type="ORF">JYU34_009361</name>
</gene>
<keyword evidence="1" id="KW-1133">Transmembrane helix</keyword>
<name>A0ABQ7QJG0_PLUXY</name>
<dbReference type="EMBL" id="JAHIBW010000013">
    <property type="protein sequence ID" value="KAG7305304.1"/>
    <property type="molecule type" value="Genomic_DNA"/>
</dbReference>
<protein>
    <submittedName>
        <fullName evidence="2">Uncharacterized protein</fullName>
    </submittedName>
</protein>
<comment type="caution">
    <text evidence="2">The sequence shown here is derived from an EMBL/GenBank/DDBJ whole genome shotgun (WGS) entry which is preliminary data.</text>
</comment>
<reference evidence="2 3" key="1">
    <citation type="submission" date="2021-06" db="EMBL/GenBank/DDBJ databases">
        <title>A haploid diamondback moth (Plutella xylostella L.) genome assembly resolves 31 chromosomes and identifies a diamide resistance mutation.</title>
        <authorList>
            <person name="Ward C.M."/>
            <person name="Perry K.D."/>
            <person name="Baker G."/>
            <person name="Powis K."/>
            <person name="Heckel D.G."/>
            <person name="Baxter S.W."/>
        </authorList>
    </citation>
    <scope>NUCLEOTIDE SEQUENCE [LARGE SCALE GENOMIC DNA]</scope>
    <source>
        <strain evidence="2 3">LV</strain>
        <tissue evidence="2">Single pupa</tissue>
    </source>
</reference>
<proteinExistence type="predicted"/>
<keyword evidence="3" id="KW-1185">Reference proteome</keyword>
<accession>A0ABQ7QJG0</accession>
<organism evidence="2 3">
    <name type="scientific">Plutella xylostella</name>
    <name type="common">Diamondback moth</name>
    <name type="synonym">Plutella maculipennis</name>
    <dbReference type="NCBI Taxonomy" id="51655"/>
    <lineage>
        <taxon>Eukaryota</taxon>
        <taxon>Metazoa</taxon>
        <taxon>Ecdysozoa</taxon>
        <taxon>Arthropoda</taxon>
        <taxon>Hexapoda</taxon>
        <taxon>Insecta</taxon>
        <taxon>Pterygota</taxon>
        <taxon>Neoptera</taxon>
        <taxon>Endopterygota</taxon>
        <taxon>Lepidoptera</taxon>
        <taxon>Glossata</taxon>
        <taxon>Ditrysia</taxon>
        <taxon>Yponomeutoidea</taxon>
        <taxon>Plutellidae</taxon>
        <taxon>Plutella</taxon>
    </lineage>
</organism>
<feature type="transmembrane region" description="Helical" evidence="1">
    <location>
        <begin position="119"/>
        <end position="140"/>
    </location>
</feature>
<dbReference type="Proteomes" id="UP000823941">
    <property type="component" value="Chromosome 13"/>
</dbReference>
<evidence type="ECO:0000313" key="2">
    <source>
        <dbReference type="EMBL" id="KAG7305304.1"/>
    </source>
</evidence>
<keyword evidence="1" id="KW-0472">Membrane</keyword>
<sequence length="150" mass="16908">MPDWKLDCTRTIEPLHLRSTSPQYLISASHYGLVKKYKTKGLRAMCDWGWTRVTRNYSLCPAHWVCWTHGHSLPGCVAVPVLLVDRGYFGLNIVKLANATPGSVKSGSKRILQRSTSPYYVAADFVSHIVLLYGICVGYNSHFNNNYSNK</sequence>
<keyword evidence="1" id="KW-0812">Transmembrane</keyword>
<evidence type="ECO:0000256" key="1">
    <source>
        <dbReference type="SAM" id="Phobius"/>
    </source>
</evidence>
<evidence type="ECO:0000313" key="3">
    <source>
        <dbReference type="Proteomes" id="UP000823941"/>
    </source>
</evidence>
<feature type="non-terminal residue" evidence="2">
    <location>
        <position position="150"/>
    </location>
</feature>